<dbReference type="Proteomes" id="UP001239111">
    <property type="component" value="Chromosome 2"/>
</dbReference>
<gene>
    <name evidence="1" type="ORF">QAD02_015376</name>
</gene>
<keyword evidence="2" id="KW-1185">Reference proteome</keyword>
<organism evidence="1 2">
    <name type="scientific">Eretmocerus hayati</name>
    <dbReference type="NCBI Taxonomy" id="131215"/>
    <lineage>
        <taxon>Eukaryota</taxon>
        <taxon>Metazoa</taxon>
        <taxon>Ecdysozoa</taxon>
        <taxon>Arthropoda</taxon>
        <taxon>Hexapoda</taxon>
        <taxon>Insecta</taxon>
        <taxon>Pterygota</taxon>
        <taxon>Neoptera</taxon>
        <taxon>Endopterygota</taxon>
        <taxon>Hymenoptera</taxon>
        <taxon>Apocrita</taxon>
        <taxon>Proctotrupomorpha</taxon>
        <taxon>Chalcidoidea</taxon>
        <taxon>Aphelinidae</taxon>
        <taxon>Aphelininae</taxon>
        <taxon>Eretmocerus</taxon>
    </lineage>
</organism>
<comment type="caution">
    <text evidence="1">The sequence shown here is derived from an EMBL/GenBank/DDBJ whole genome shotgun (WGS) entry which is preliminary data.</text>
</comment>
<name>A0ACC2P8H6_9HYME</name>
<sequence>MTKTKKKNAIKPVVEHADKEEVPKVPIENLPENYLWMHVKSGTKMRNVLRYALDNFSKHSAVVWTAVGEGIGKGISCAEFFKRKHPGLHQMTKVRYVVPNKDQNQEKASNQKRIPEIHILLSKESSHIGKPGYQGPADIGQFEETESDSFDITSILSKRREDDNFSGRITNLAAEEFAAMGLRTGQKRTRKDLNTETPSKKNKKKETRSQKAE</sequence>
<evidence type="ECO:0000313" key="1">
    <source>
        <dbReference type="EMBL" id="KAJ8679589.1"/>
    </source>
</evidence>
<evidence type="ECO:0000313" key="2">
    <source>
        <dbReference type="Proteomes" id="UP001239111"/>
    </source>
</evidence>
<proteinExistence type="predicted"/>
<protein>
    <submittedName>
        <fullName evidence="1">Uncharacterized protein</fullName>
    </submittedName>
</protein>
<dbReference type="EMBL" id="CM056742">
    <property type="protein sequence ID" value="KAJ8679589.1"/>
    <property type="molecule type" value="Genomic_DNA"/>
</dbReference>
<reference evidence="1" key="1">
    <citation type="submission" date="2023-04" db="EMBL/GenBank/DDBJ databases">
        <title>A chromosome-level genome assembly of the parasitoid wasp Eretmocerus hayati.</title>
        <authorList>
            <person name="Zhong Y."/>
            <person name="Liu S."/>
            <person name="Liu Y."/>
        </authorList>
    </citation>
    <scope>NUCLEOTIDE SEQUENCE</scope>
    <source>
        <strain evidence="1">ZJU_SS_LIU_2023</strain>
    </source>
</reference>
<accession>A0ACC2P8H6</accession>